<dbReference type="EMBL" id="UYRW01003343">
    <property type="protein sequence ID" value="VDK88746.1"/>
    <property type="molecule type" value="Genomic_DNA"/>
</dbReference>
<gene>
    <name evidence="1" type="ORF">NOO_LOCUS8237</name>
</gene>
<dbReference type="AlphaFoldDB" id="A0A182EJF3"/>
<organism evidence="3">
    <name type="scientific">Onchocerca ochengi</name>
    <name type="common">Filarial nematode worm</name>
    <dbReference type="NCBI Taxonomy" id="42157"/>
    <lineage>
        <taxon>Eukaryota</taxon>
        <taxon>Metazoa</taxon>
        <taxon>Ecdysozoa</taxon>
        <taxon>Nematoda</taxon>
        <taxon>Chromadorea</taxon>
        <taxon>Rhabditida</taxon>
        <taxon>Spirurina</taxon>
        <taxon>Spiruromorpha</taxon>
        <taxon>Filarioidea</taxon>
        <taxon>Onchocercidae</taxon>
        <taxon>Onchocerca</taxon>
    </lineage>
</organism>
<evidence type="ECO:0000313" key="3">
    <source>
        <dbReference type="WBParaSite" id="nOo.2.0.1.t08237-RA"/>
    </source>
</evidence>
<accession>A0A182EJF3</accession>
<sequence length="257" mass="29130">VINVRNMDNPNVYRRWATLRNVLFMVCNGMNIKEKMKKLFNRYLEIAHYGALRSAILEYSGMEIELVAAQITISFIRYSDIMQADKVFYEAGMACRKQGIKKECLAFILLNHYLDLCDAIEDQDPSIVNGSIFEGTDIPQEVLLPETKYTSDEEYEEVKEWVLAISMEQSIERNLPCDKNGNFEVSLVDANGTSHSACLISGYPVRGSAKQFGSSGKVADRDTWSRFIMAQKTKSTESIADVLQFIAKWTQTTSLSL</sequence>
<keyword evidence="2" id="KW-1185">Reference proteome</keyword>
<dbReference type="OrthoDB" id="2186662at2759"/>
<reference evidence="3" key="1">
    <citation type="submission" date="2016-06" db="UniProtKB">
        <authorList>
            <consortium name="WormBaseParasite"/>
        </authorList>
    </citation>
    <scope>IDENTIFICATION</scope>
</reference>
<evidence type="ECO:0000313" key="1">
    <source>
        <dbReference type="EMBL" id="VDK88746.1"/>
    </source>
</evidence>
<name>A0A182EJF3_ONCOC</name>
<protein>
    <submittedName>
        <fullName evidence="3">Polyprotein</fullName>
    </submittedName>
</protein>
<dbReference type="Proteomes" id="UP000271087">
    <property type="component" value="Unassembled WGS sequence"/>
</dbReference>
<evidence type="ECO:0000313" key="2">
    <source>
        <dbReference type="Proteomes" id="UP000271087"/>
    </source>
</evidence>
<proteinExistence type="predicted"/>
<reference evidence="1 2" key="2">
    <citation type="submission" date="2018-08" db="EMBL/GenBank/DDBJ databases">
        <authorList>
            <person name="Laetsch R D."/>
            <person name="Stevens L."/>
            <person name="Kumar S."/>
            <person name="Blaxter L. M."/>
        </authorList>
    </citation>
    <scope>NUCLEOTIDE SEQUENCE [LARGE SCALE GENOMIC DNA]</scope>
</reference>
<dbReference type="STRING" id="42157.A0A182EJF3"/>
<dbReference type="WBParaSite" id="nOo.2.0.1.t08237-RA">
    <property type="protein sequence ID" value="nOo.2.0.1.t08237-RA"/>
    <property type="gene ID" value="nOo.2.0.1.g08237"/>
</dbReference>